<comment type="caution">
    <text evidence="2">The sequence shown here is derived from an EMBL/GenBank/DDBJ whole genome shotgun (WGS) entry which is preliminary data.</text>
</comment>
<evidence type="ECO:0008006" key="4">
    <source>
        <dbReference type="Google" id="ProtNLM"/>
    </source>
</evidence>
<dbReference type="OrthoDB" id="5522233at2"/>
<organism evidence="2 3">
    <name type="scientific">Zhongshania marina</name>
    <dbReference type="NCBI Taxonomy" id="2304603"/>
    <lineage>
        <taxon>Bacteria</taxon>
        <taxon>Pseudomonadati</taxon>
        <taxon>Pseudomonadota</taxon>
        <taxon>Gammaproteobacteria</taxon>
        <taxon>Cellvibrionales</taxon>
        <taxon>Spongiibacteraceae</taxon>
        <taxon>Zhongshania</taxon>
    </lineage>
</organism>
<dbReference type="Proteomes" id="UP000237222">
    <property type="component" value="Unassembled WGS sequence"/>
</dbReference>
<dbReference type="EMBL" id="PQGG01000025">
    <property type="protein sequence ID" value="POP52726.1"/>
    <property type="molecule type" value="Genomic_DNA"/>
</dbReference>
<dbReference type="Gene3D" id="2.60.40.10">
    <property type="entry name" value="Immunoglobulins"/>
    <property type="match status" value="2"/>
</dbReference>
<sequence length="720" mass="75441">MKALFRTCLLMFTVFSFAGCGGGDSDGGPTLTPIEDTETENTVKLGNFAQGAFVEGLIKATPQTTLSTGDTAQLSVLFVDQDDLAYTGPAEILFTSDCLSNGQSEIDPAIADNTSGTVLATYTVLSCDGADIVTATSSVEGVTLTASITLQTEQPPLGALQFVSATPQVLALKGTEGTNDQTGDGRDIGPQSTVVFRVTSDNGGPLPNQQVQFELVTGDSGTGSNGGDAYLSRYIDFTDAEGLVSTVVNPGTTSTPLRVRATAERNNQDISAVSSRLVVTTGIPDQDSFSLSVSTFNIDGWAYDGIETDITIRAADRFNNPVPNGTALTFWAEGAAIEPSCVTDGGACTVKLKSQSPRPSTGRVSILARAIGEESFTDASPTNGRFEDSESFQDLDEPFLDDNENCVYDANIEKFADFNNDGSRNTGNSLYDGLLCNENASNNNCNPNSETIFVSASTVIVLSGSTDLNVTPFLAGDLQLSPIIACGGDAANSGSRVPSSSLSEVTLDCGQSIAVTVEDSRGQVPPAGTSISVKTSQGNLIGPTTYTMPSTNNYGPWVKTFFLDPAEQAGDGVFEITVATPNTEAGGTTTYTQSLSVLQRNFNIDATQPGVSGGNLEVNTVDGATIQLSIDEENQLGFPEGTKVALSLSRGTINNGTEFNIQAGQVGTFRHNIQVSPTGSEGFGFLSVTITTPSADGCNQNRTYFKDFQVEEVEPEEDEP</sequence>
<gene>
    <name evidence="2" type="ORF">C0068_10495</name>
</gene>
<dbReference type="InterPro" id="IPR008964">
    <property type="entry name" value="Invasin/intimin_cell_adhesion"/>
</dbReference>
<feature type="signal peptide" evidence="1">
    <location>
        <begin position="1"/>
        <end position="18"/>
    </location>
</feature>
<dbReference type="AlphaFoldDB" id="A0A2S4HFG4"/>
<evidence type="ECO:0000313" key="2">
    <source>
        <dbReference type="EMBL" id="POP52726.1"/>
    </source>
</evidence>
<reference evidence="2" key="1">
    <citation type="submission" date="2018-01" db="EMBL/GenBank/DDBJ databases">
        <authorList>
            <person name="Yu X.-D."/>
        </authorList>
    </citation>
    <scope>NUCLEOTIDE SEQUENCE</scope>
    <source>
        <strain evidence="2">ZX-21</strain>
    </source>
</reference>
<dbReference type="SUPFAM" id="SSF49373">
    <property type="entry name" value="Invasin/intimin cell-adhesion fragments"/>
    <property type="match status" value="1"/>
</dbReference>
<feature type="chain" id="PRO_5015770598" description="Big-1 domain-containing protein" evidence="1">
    <location>
        <begin position="19"/>
        <end position="720"/>
    </location>
</feature>
<dbReference type="PROSITE" id="PS51257">
    <property type="entry name" value="PROKAR_LIPOPROTEIN"/>
    <property type="match status" value="1"/>
</dbReference>
<name>A0A2S4HFG4_9GAMM</name>
<dbReference type="RefSeq" id="WP_103684449.1">
    <property type="nucleotide sequence ID" value="NZ_PQGG01000025.1"/>
</dbReference>
<protein>
    <recommendedName>
        <fullName evidence="4">Big-1 domain-containing protein</fullName>
    </recommendedName>
</protein>
<accession>A0A2S4HFG4</accession>
<evidence type="ECO:0000256" key="1">
    <source>
        <dbReference type="SAM" id="SignalP"/>
    </source>
</evidence>
<keyword evidence="1" id="KW-0732">Signal</keyword>
<proteinExistence type="predicted"/>
<evidence type="ECO:0000313" key="3">
    <source>
        <dbReference type="Proteomes" id="UP000237222"/>
    </source>
</evidence>
<dbReference type="InterPro" id="IPR013783">
    <property type="entry name" value="Ig-like_fold"/>
</dbReference>